<dbReference type="Gene3D" id="1.10.10.1600">
    <property type="entry name" value="Bacterial DNA polymerase III alpha subunit, thumb domain"/>
    <property type="match status" value="1"/>
</dbReference>
<evidence type="ECO:0000256" key="2">
    <source>
        <dbReference type="ARBA" id="ARBA00009496"/>
    </source>
</evidence>
<evidence type="ECO:0000256" key="9">
    <source>
        <dbReference type="ARBA" id="ARBA00049244"/>
    </source>
</evidence>
<evidence type="ECO:0000259" key="10">
    <source>
        <dbReference type="SMART" id="SM00481"/>
    </source>
</evidence>
<keyword evidence="5 11" id="KW-0808">Transferase</keyword>
<dbReference type="NCBIfam" id="TIGR00594">
    <property type="entry name" value="polc"/>
    <property type="match status" value="1"/>
</dbReference>
<dbReference type="Pfam" id="PF07733">
    <property type="entry name" value="DNA_pol3_alpha"/>
    <property type="match status" value="1"/>
</dbReference>
<keyword evidence="7" id="KW-0235">DNA replication</keyword>
<comment type="subcellular location">
    <subcellularLocation>
        <location evidence="1">Cytoplasm</location>
    </subcellularLocation>
</comment>
<name>A0ABS2TEW4_9ACTO</name>
<evidence type="ECO:0000313" key="11">
    <source>
        <dbReference type="EMBL" id="MBM9433167.1"/>
    </source>
</evidence>
<dbReference type="InterPro" id="IPR004365">
    <property type="entry name" value="NA-bd_OB_tRNA"/>
</dbReference>
<dbReference type="InterPro" id="IPR040982">
    <property type="entry name" value="DNA_pol3_finger"/>
</dbReference>
<dbReference type="Pfam" id="PF01336">
    <property type="entry name" value="tRNA_anti-codon"/>
    <property type="match status" value="1"/>
</dbReference>
<accession>A0ABS2TEW4</accession>
<comment type="similarity">
    <text evidence="2">Belongs to the DNA polymerase type-C family. DnaE subfamily.</text>
</comment>
<dbReference type="Pfam" id="PF02811">
    <property type="entry name" value="PHP"/>
    <property type="match status" value="1"/>
</dbReference>
<dbReference type="EC" id="2.7.7.7" evidence="3"/>
<feature type="domain" description="Polymerase/histidinol phosphatase N-terminal" evidence="10">
    <location>
        <begin position="9"/>
        <end position="76"/>
    </location>
</feature>
<evidence type="ECO:0000256" key="7">
    <source>
        <dbReference type="ARBA" id="ARBA00022705"/>
    </source>
</evidence>
<keyword evidence="6 11" id="KW-0548">Nucleotidyltransferase</keyword>
<dbReference type="Pfam" id="PF14579">
    <property type="entry name" value="HHH_6"/>
    <property type="match status" value="1"/>
</dbReference>
<dbReference type="InterPro" id="IPR016195">
    <property type="entry name" value="Pol/histidinol_Pase-like"/>
</dbReference>
<dbReference type="InterPro" id="IPR003141">
    <property type="entry name" value="Pol/His_phosphatase_N"/>
</dbReference>
<dbReference type="InterPro" id="IPR004805">
    <property type="entry name" value="DnaE2/DnaE/PolC"/>
</dbReference>
<dbReference type="SUPFAM" id="SSF89550">
    <property type="entry name" value="PHP domain-like"/>
    <property type="match status" value="1"/>
</dbReference>
<evidence type="ECO:0000256" key="3">
    <source>
        <dbReference type="ARBA" id="ARBA00012417"/>
    </source>
</evidence>
<dbReference type="Gene3D" id="3.20.20.140">
    <property type="entry name" value="Metal-dependent hydrolases"/>
    <property type="match status" value="1"/>
</dbReference>
<dbReference type="Pfam" id="PF17657">
    <property type="entry name" value="DNA_pol3_finger"/>
    <property type="match status" value="1"/>
</dbReference>
<comment type="catalytic activity">
    <reaction evidence="9">
        <text>DNA(n) + a 2'-deoxyribonucleoside 5'-triphosphate = DNA(n+1) + diphosphate</text>
        <dbReference type="Rhea" id="RHEA:22508"/>
        <dbReference type="Rhea" id="RHEA-COMP:17339"/>
        <dbReference type="Rhea" id="RHEA-COMP:17340"/>
        <dbReference type="ChEBI" id="CHEBI:33019"/>
        <dbReference type="ChEBI" id="CHEBI:61560"/>
        <dbReference type="ChEBI" id="CHEBI:173112"/>
        <dbReference type="EC" id="2.7.7.7"/>
    </reaction>
</comment>
<organism evidence="11 12">
    <name type="scientific">Flaviflexus equikiangi</name>
    <dbReference type="NCBI Taxonomy" id="2758573"/>
    <lineage>
        <taxon>Bacteria</taxon>
        <taxon>Bacillati</taxon>
        <taxon>Actinomycetota</taxon>
        <taxon>Actinomycetes</taxon>
        <taxon>Actinomycetales</taxon>
        <taxon>Actinomycetaceae</taxon>
        <taxon>Flaviflexus</taxon>
    </lineage>
</organism>
<evidence type="ECO:0000256" key="1">
    <source>
        <dbReference type="ARBA" id="ARBA00004496"/>
    </source>
</evidence>
<sequence>MTLADQDFAHLHVHTEYSMLDGAAKIGKLIDAAVANGQKALAITDHGYLFGAYDFYRQAKKAGIKPIIGLEAYMTPGISRFSKERVRWGDESQRSDDVSANGAYTHMTLLAHSTEGMHNLFRLGSKASLEGQMGKWPRIDRELLETYREGLLGTAGCPSGEVQVRLRLGQQKEALRAAGETQDLFGKENYFVELMDHDNEIERRVRNDLLELAKKIGAPVIATNDSHYVHEEDAKIQDAMLCINSGSTLTDPDRFTFDGTGYHLRTTQEMERLFGDVPGALTNTMLVAERCEMEFVTSYQGANYMPEFPTPPGEDPTSWFVKEVENGLHERFGDVISDEVRARADYEVDVITRMGFPGYFLVVSDYIKWAKSQGIRVGPGRGSGAGSMVAYALQITDLDPIPHGLLFERFLNPERVSMPDIDVDFDERRRGEVIHYVEEKYGKENVSQVVTYGTIKSKQALKDASRVLGYPFEVGEKMTKAMPPGVQGKDIPLSDVFNEKAKRYAEAGEFRNHIQSTQENQEVFELATGLEGLTRQWGVHACAVIMSSKPLEDVIPIMQRPQDGAIITQFEYPQCEELGLLKMDFLGLRNLTVIEDALENIRRNGKEAPVMEEVPFDDKEAYELMARAETLGVFQLDGAGMRTLLKQMKPDNFEDISAVSALYRPGPMGAGSHTNYALRKNGLQPITPIHPELEEPLAEILGSTHGLIVYQEQVMQIAQKVAGFSLGKADVLRKAMGKKQLAVLNEQFADFEAGMLSNGFSKDTVKTLWDILVPFSEYAFNKSHSAAYGVISYWTAYLKAHFPTEFMAALLTSQKDDKKKLALYLAECRRMGIVVKQPDVNVSSSEFTAVGDAINVGLSAVRNVGHHVVSGIVSAREEKGAFTSFQDFLDKVPLPVCNKRAIDSLVKAGAFDSLGHNRRSLTLVAEEAVDVVVGVKRNEAAGQFDLFADLGMDSGVQFDVEIPDVPEWDKKTKLSFERDMVGLYVSDHPLSGLEAAVERASSLSIVSIFEGDDLTDGAQVVVAGLVTSVDTRVTKKTGKLYAQVTLEDLTGSITITVFPTTYQKVSDLLVLDAVIAIQSAVSNRDGDVQLIARDVMPVDTRGVDDKPFEITLPEERCTVAVMTQLKSLLGNYPGNTPVRLRVKRPGSTVVVQVAKNLSVQAGPALAADVAVLLGMKALA</sequence>
<protein>
    <recommendedName>
        <fullName evidence="4">DNA polymerase III subunit alpha</fullName>
        <ecNumber evidence="3">2.7.7.7</ecNumber>
    </recommendedName>
</protein>
<evidence type="ECO:0000256" key="6">
    <source>
        <dbReference type="ARBA" id="ARBA00022695"/>
    </source>
</evidence>
<evidence type="ECO:0000313" key="12">
    <source>
        <dbReference type="Proteomes" id="UP000705983"/>
    </source>
</evidence>
<dbReference type="InterPro" id="IPR011708">
    <property type="entry name" value="DNA_pol3_alpha_NTPase_dom"/>
</dbReference>
<keyword evidence="12" id="KW-1185">Reference proteome</keyword>
<dbReference type="Proteomes" id="UP000705983">
    <property type="component" value="Unassembled WGS sequence"/>
</dbReference>
<dbReference type="CDD" id="cd12113">
    <property type="entry name" value="PHP_PolIIIA_DnaE3"/>
    <property type="match status" value="1"/>
</dbReference>
<evidence type="ECO:0000256" key="4">
    <source>
        <dbReference type="ARBA" id="ARBA00019114"/>
    </source>
</evidence>
<dbReference type="NCBIfam" id="NF004226">
    <property type="entry name" value="PRK05673.1"/>
    <property type="match status" value="1"/>
</dbReference>
<dbReference type="InterPro" id="IPR041931">
    <property type="entry name" value="DNA_pol3_alpha_thumb_dom"/>
</dbReference>
<dbReference type="SMART" id="SM00481">
    <property type="entry name" value="POLIIIAc"/>
    <property type="match status" value="1"/>
</dbReference>
<dbReference type="RefSeq" id="WP_187996501.1">
    <property type="nucleotide sequence ID" value="NZ_JACEXG010000003.1"/>
</dbReference>
<keyword evidence="8" id="KW-0239">DNA-directed DNA polymerase</keyword>
<evidence type="ECO:0000256" key="5">
    <source>
        <dbReference type="ARBA" id="ARBA00022679"/>
    </source>
</evidence>
<dbReference type="PANTHER" id="PTHR32294:SF0">
    <property type="entry name" value="DNA POLYMERASE III SUBUNIT ALPHA"/>
    <property type="match status" value="1"/>
</dbReference>
<dbReference type="PANTHER" id="PTHR32294">
    <property type="entry name" value="DNA POLYMERASE III SUBUNIT ALPHA"/>
    <property type="match status" value="1"/>
</dbReference>
<gene>
    <name evidence="11" type="primary">dnaE</name>
    <name evidence="11" type="ORF">JVW63_05580</name>
</gene>
<proteinExistence type="inferred from homology"/>
<reference evidence="12" key="1">
    <citation type="submission" date="2021-02" db="EMBL/GenBank/DDBJ databases">
        <title>Leucobacter sp. CX169.</title>
        <authorList>
            <person name="Cheng Y."/>
        </authorList>
    </citation>
    <scope>NUCLEOTIDE SEQUENCE [LARGE SCALE GENOMIC DNA]</scope>
    <source>
        <strain evidence="12">JY899</strain>
    </source>
</reference>
<dbReference type="Gene3D" id="1.10.150.870">
    <property type="match status" value="1"/>
</dbReference>
<dbReference type="EMBL" id="JAFFJS010000003">
    <property type="protein sequence ID" value="MBM9433167.1"/>
    <property type="molecule type" value="Genomic_DNA"/>
</dbReference>
<dbReference type="CDD" id="cd04485">
    <property type="entry name" value="DnaE_OBF"/>
    <property type="match status" value="1"/>
</dbReference>
<evidence type="ECO:0000256" key="8">
    <source>
        <dbReference type="ARBA" id="ARBA00022932"/>
    </source>
</evidence>
<comment type="caution">
    <text evidence="11">The sequence shown here is derived from an EMBL/GenBank/DDBJ whole genome shotgun (WGS) entry which is preliminary data.</text>
</comment>
<dbReference type="InterPro" id="IPR029460">
    <property type="entry name" value="DNAPol_HHH"/>
</dbReference>
<dbReference type="InterPro" id="IPR004013">
    <property type="entry name" value="PHP_dom"/>
</dbReference>
<dbReference type="GO" id="GO:0003887">
    <property type="term" value="F:DNA-directed DNA polymerase activity"/>
    <property type="evidence" value="ECO:0007669"/>
    <property type="project" value="UniProtKB-EC"/>
</dbReference>